<keyword evidence="2 9" id="KW-0813">Transport</keyword>
<feature type="transmembrane region" description="Helical" evidence="9">
    <location>
        <begin position="131"/>
        <end position="150"/>
    </location>
</feature>
<keyword evidence="5 9" id="KW-0812">Transmembrane</keyword>
<dbReference type="InterPro" id="IPR007387">
    <property type="entry name" value="TRAP_DctQ"/>
</dbReference>
<dbReference type="RefSeq" id="WP_175558087.1">
    <property type="nucleotide sequence ID" value="NZ_FRBW01000005.1"/>
</dbReference>
<feature type="transmembrane region" description="Helical" evidence="9">
    <location>
        <begin position="12"/>
        <end position="38"/>
    </location>
</feature>
<keyword evidence="7 9" id="KW-0472">Membrane</keyword>
<protein>
    <recommendedName>
        <fullName evidence="9">TRAP transporter small permease protein</fullName>
    </recommendedName>
</protein>
<comment type="similarity">
    <text evidence="8 9">Belongs to the TRAP transporter small permease family.</text>
</comment>
<evidence type="ECO:0000256" key="7">
    <source>
        <dbReference type="ARBA" id="ARBA00023136"/>
    </source>
</evidence>
<evidence type="ECO:0000256" key="6">
    <source>
        <dbReference type="ARBA" id="ARBA00022989"/>
    </source>
</evidence>
<evidence type="ECO:0000256" key="5">
    <source>
        <dbReference type="ARBA" id="ARBA00022692"/>
    </source>
</evidence>
<dbReference type="InterPro" id="IPR055348">
    <property type="entry name" value="DctQ"/>
</dbReference>
<dbReference type="Pfam" id="PF04290">
    <property type="entry name" value="DctQ"/>
    <property type="match status" value="1"/>
</dbReference>
<feature type="domain" description="Tripartite ATP-independent periplasmic transporters DctQ component" evidence="10">
    <location>
        <begin position="27"/>
        <end position="157"/>
    </location>
</feature>
<dbReference type="GO" id="GO:0022857">
    <property type="term" value="F:transmembrane transporter activity"/>
    <property type="evidence" value="ECO:0007669"/>
    <property type="project" value="UniProtKB-UniRule"/>
</dbReference>
<gene>
    <name evidence="11" type="ORF">SAMN05444272_3884</name>
</gene>
<evidence type="ECO:0000256" key="2">
    <source>
        <dbReference type="ARBA" id="ARBA00022448"/>
    </source>
</evidence>
<keyword evidence="4 9" id="KW-0997">Cell inner membrane</keyword>
<feature type="transmembrane region" description="Helical" evidence="9">
    <location>
        <begin position="50"/>
        <end position="66"/>
    </location>
</feature>
<dbReference type="EMBL" id="FRBW01000005">
    <property type="protein sequence ID" value="SHN05828.1"/>
    <property type="molecule type" value="Genomic_DNA"/>
</dbReference>
<dbReference type="Proteomes" id="UP000186002">
    <property type="component" value="Unassembled WGS sequence"/>
</dbReference>
<evidence type="ECO:0000313" key="11">
    <source>
        <dbReference type="EMBL" id="SHN05828.1"/>
    </source>
</evidence>
<feature type="transmembrane region" description="Helical" evidence="9">
    <location>
        <begin position="87"/>
        <end position="111"/>
    </location>
</feature>
<evidence type="ECO:0000256" key="3">
    <source>
        <dbReference type="ARBA" id="ARBA00022475"/>
    </source>
</evidence>
<evidence type="ECO:0000256" key="9">
    <source>
        <dbReference type="RuleBase" id="RU369079"/>
    </source>
</evidence>
<proteinExistence type="inferred from homology"/>
<evidence type="ECO:0000256" key="4">
    <source>
        <dbReference type="ARBA" id="ARBA00022519"/>
    </source>
</evidence>
<keyword evidence="6 9" id="KW-1133">Transmembrane helix</keyword>
<reference evidence="11 12" key="1">
    <citation type="submission" date="2016-11" db="EMBL/GenBank/DDBJ databases">
        <authorList>
            <person name="Jaros S."/>
            <person name="Januszkiewicz K."/>
            <person name="Wedrychowicz H."/>
        </authorList>
    </citation>
    <scope>NUCLEOTIDE SEQUENCE [LARGE SCALE GENOMIC DNA]</scope>
    <source>
        <strain evidence="11 12">DSM 22153</strain>
    </source>
</reference>
<evidence type="ECO:0000259" key="10">
    <source>
        <dbReference type="Pfam" id="PF04290"/>
    </source>
</evidence>
<sequence>MFILKTIDRMVVTLFQPIIILSGLAVALIMVVGVFSRAILGKPIFGLEEVMLLAVMWFYMLGAVMASRDRSHLAADFVNVITRSPRVHRWAAILSTLISLCVALMVVTWTYDLAAWGFQKGQSTPVFAVPWVVSQSSLFVASIFFVIYLVRDLFLEIKGLGASAKSAPVDVE</sequence>
<dbReference type="STRING" id="735517.SAMN05444272_3884"/>
<dbReference type="PANTHER" id="PTHR35011">
    <property type="entry name" value="2,3-DIKETO-L-GULONATE TRAP TRANSPORTER SMALL PERMEASE PROTEIN YIAM"/>
    <property type="match status" value="1"/>
</dbReference>
<dbReference type="AlphaFoldDB" id="A0A1M7NPP1"/>
<keyword evidence="3" id="KW-1003">Cell membrane</keyword>
<organism evidence="11 12">
    <name type="scientific">Roseibium suaedae</name>
    <dbReference type="NCBI Taxonomy" id="735517"/>
    <lineage>
        <taxon>Bacteria</taxon>
        <taxon>Pseudomonadati</taxon>
        <taxon>Pseudomonadota</taxon>
        <taxon>Alphaproteobacteria</taxon>
        <taxon>Hyphomicrobiales</taxon>
        <taxon>Stappiaceae</taxon>
        <taxon>Roseibium</taxon>
    </lineage>
</organism>
<evidence type="ECO:0000256" key="8">
    <source>
        <dbReference type="ARBA" id="ARBA00038436"/>
    </source>
</evidence>
<evidence type="ECO:0000256" key="1">
    <source>
        <dbReference type="ARBA" id="ARBA00004429"/>
    </source>
</evidence>
<keyword evidence="12" id="KW-1185">Reference proteome</keyword>
<accession>A0A1M7NPP1</accession>
<dbReference type="GO" id="GO:0005886">
    <property type="term" value="C:plasma membrane"/>
    <property type="evidence" value="ECO:0007669"/>
    <property type="project" value="UniProtKB-SubCell"/>
</dbReference>
<comment type="function">
    <text evidence="9">Part of the tripartite ATP-independent periplasmic (TRAP) transport system.</text>
</comment>
<comment type="subcellular location">
    <subcellularLocation>
        <location evidence="1 9">Cell inner membrane</location>
        <topology evidence="1 9">Multi-pass membrane protein</topology>
    </subcellularLocation>
</comment>
<evidence type="ECO:0000313" key="12">
    <source>
        <dbReference type="Proteomes" id="UP000186002"/>
    </source>
</evidence>
<name>A0A1M7NPP1_9HYPH</name>
<comment type="subunit">
    <text evidence="9">The complex comprises the extracytoplasmic solute receptor protein and the two transmembrane proteins.</text>
</comment>